<dbReference type="OrthoDB" id="3482365at2"/>
<reference evidence="2 3" key="1">
    <citation type="submission" date="2017-02" db="EMBL/GenBank/DDBJ databases">
        <authorList>
            <person name="Peterson S.W."/>
        </authorList>
    </citation>
    <scope>NUCLEOTIDE SEQUENCE [LARGE SCALE GENOMIC DNA]</scope>
    <source>
        <strain evidence="2 3">LSP_Lj1</strain>
    </source>
</reference>
<proteinExistence type="predicted"/>
<feature type="signal peptide" evidence="1">
    <location>
        <begin position="1"/>
        <end position="31"/>
    </location>
</feature>
<sequence length="183" mass="19911">MRTTRSTRTLAAAATLALGSSLLTATTPAEAATMYYGQVTSKTLTVRTAPSLRAAKDGYFGKEQIMLVCKVRGESVRGNDIWYKVPIQGVGFVSARYVRNVGKAPRWCTGNRVPVKALVNIPVRKAPLTAAAQVRTVRKGSTITAVCAVPSQQKNGPQWYYLGDGRWISSKYLRQNMPTSPCI</sequence>
<feature type="chain" id="PRO_5012096842" description="SH3b domain-containing protein" evidence="1">
    <location>
        <begin position="32"/>
        <end position="183"/>
    </location>
</feature>
<dbReference type="RefSeq" id="WP_094766098.1">
    <property type="nucleotide sequence ID" value="NZ_FUKQ01000063.1"/>
</dbReference>
<keyword evidence="1" id="KW-0732">Signal</keyword>
<dbReference type="AlphaFoldDB" id="A0A1R4KM77"/>
<gene>
    <name evidence="2" type="ORF">FM114_15790</name>
</gene>
<dbReference type="STRING" id="1255658.FM114_15790"/>
<evidence type="ECO:0008006" key="4">
    <source>
        <dbReference type="Google" id="ProtNLM"/>
    </source>
</evidence>
<protein>
    <recommendedName>
        <fullName evidence="4">SH3b domain-containing protein</fullName>
    </recommendedName>
</protein>
<dbReference type="Proteomes" id="UP000188342">
    <property type="component" value="Unassembled WGS sequence"/>
</dbReference>
<evidence type="ECO:0000313" key="3">
    <source>
        <dbReference type="Proteomes" id="UP000188342"/>
    </source>
</evidence>
<evidence type="ECO:0000256" key="1">
    <source>
        <dbReference type="SAM" id="SignalP"/>
    </source>
</evidence>
<name>A0A1R4KM77_9ACTN</name>
<dbReference type="EMBL" id="FUKQ01000063">
    <property type="protein sequence ID" value="SJN45277.1"/>
    <property type="molecule type" value="Genomic_DNA"/>
</dbReference>
<organism evidence="2 3">
    <name type="scientific">Luteococcus japonicus LSP_Lj1</name>
    <dbReference type="NCBI Taxonomy" id="1255658"/>
    <lineage>
        <taxon>Bacteria</taxon>
        <taxon>Bacillati</taxon>
        <taxon>Actinomycetota</taxon>
        <taxon>Actinomycetes</taxon>
        <taxon>Propionibacteriales</taxon>
        <taxon>Propionibacteriaceae</taxon>
        <taxon>Luteococcus</taxon>
    </lineage>
</organism>
<keyword evidence="3" id="KW-1185">Reference proteome</keyword>
<evidence type="ECO:0000313" key="2">
    <source>
        <dbReference type="EMBL" id="SJN45277.1"/>
    </source>
</evidence>
<accession>A0A1R4KM77</accession>